<dbReference type="OrthoDB" id="121941at2157"/>
<reference evidence="2 3" key="1">
    <citation type="submission" date="2015-04" db="EMBL/GenBank/DDBJ databases">
        <title>The complete genome sequence of the hyperthermophilic, obligate iron-reducing archaeon Geoglobus ahangari strain 234T.</title>
        <authorList>
            <person name="Manzella M.P."/>
            <person name="Holmes D.E."/>
            <person name="Rocheleau J.M."/>
            <person name="Chung A."/>
            <person name="Reguera G."/>
            <person name="Kashefi K."/>
        </authorList>
    </citation>
    <scope>NUCLEOTIDE SEQUENCE [LARGE SCALE GENOMIC DNA]</scope>
    <source>
        <strain evidence="2 3">234</strain>
    </source>
</reference>
<dbReference type="Proteomes" id="UP000034723">
    <property type="component" value="Chromosome"/>
</dbReference>
<keyword evidence="1" id="KW-0472">Membrane</keyword>
<dbReference type="AlphaFoldDB" id="A0A0F7IF73"/>
<accession>A0A0F7IF73</accession>
<evidence type="ECO:0000313" key="3">
    <source>
        <dbReference type="Proteomes" id="UP000034723"/>
    </source>
</evidence>
<dbReference type="KEGG" id="gah:GAH_00358"/>
<evidence type="ECO:0000256" key="1">
    <source>
        <dbReference type="SAM" id="Phobius"/>
    </source>
</evidence>
<feature type="transmembrane region" description="Helical" evidence="1">
    <location>
        <begin position="14"/>
        <end position="40"/>
    </location>
</feature>
<dbReference type="STRING" id="113653.GAH_00358"/>
<name>A0A0F7IF73_9EURY</name>
<dbReference type="RefSeq" id="WP_048094417.1">
    <property type="nucleotide sequence ID" value="NZ_CP011267.1"/>
</dbReference>
<evidence type="ECO:0000313" key="2">
    <source>
        <dbReference type="EMBL" id="AKG92289.1"/>
    </source>
</evidence>
<protein>
    <submittedName>
        <fullName evidence="2">Uncharacterized protein</fullName>
    </submittedName>
</protein>
<dbReference type="GeneID" id="24802943"/>
<keyword evidence="1" id="KW-1133">Transmembrane helix</keyword>
<organism evidence="2 3">
    <name type="scientific">Geoglobus ahangari</name>
    <dbReference type="NCBI Taxonomy" id="113653"/>
    <lineage>
        <taxon>Archaea</taxon>
        <taxon>Methanobacteriati</taxon>
        <taxon>Methanobacteriota</taxon>
        <taxon>Archaeoglobi</taxon>
        <taxon>Archaeoglobales</taxon>
        <taxon>Archaeoglobaceae</taxon>
        <taxon>Geoglobus</taxon>
    </lineage>
</organism>
<sequence>MKIPKPDEAAVSPVLGLVLAFAIIVGGIGVVQQFFVPAWLKNAEGDHYSKLHYEFGGFHEKVLEAINYGEAVARFDPVMRYPKYPLLFTPEVTSSSILAKRIGKVNLTVDGETRSFDLTVLEFDPNYIYLKPSKEAYICGEYFALSNSGGTRISDEYISGDDEVRLIILDLRNENINSPQTITMRGAKMERSGSITLEVKVISPDYRWYLEYLNETFGEKDFATVTFSKGENRVLVQMDNVTFVLGMAGEGERNEYLKNVSSALNKEVGVLKISKGDGTYDEIENGDSTKEIDISSTLKVDDGIVTSLVYFTGYTKYPNADAEVTIEYVFEDDTVTVNTTWRTNPDGYLQLPVSVSGAVDEGWGHHGGKGHRDIELPERIDVTITVVDEVYSASLRVSD</sequence>
<dbReference type="InParanoid" id="A0A0F7IF73"/>
<dbReference type="EMBL" id="CP011267">
    <property type="protein sequence ID" value="AKG92289.1"/>
    <property type="molecule type" value="Genomic_DNA"/>
</dbReference>
<dbReference type="HOGENOM" id="CLU_762078_0_0_2"/>
<keyword evidence="1" id="KW-0812">Transmembrane</keyword>
<proteinExistence type="predicted"/>
<keyword evidence="3" id="KW-1185">Reference proteome</keyword>
<gene>
    <name evidence="2" type="ORF">GAH_00358</name>
</gene>